<evidence type="ECO:0000313" key="4">
    <source>
        <dbReference type="Proteomes" id="UP000439903"/>
    </source>
</evidence>
<reference evidence="3 4" key="1">
    <citation type="journal article" date="2019" name="Environ. Microbiol.">
        <title>At the nexus of three kingdoms: the genome of the mycorrhizal fungus Gigaspora margarita provides insights into plant, endobacterial and fungal interactions.</title>
        <authorList>
            <person name="Venice F."/>
            <person name="Ghignone S."/>
            <person name="Salvioli di Fossalunga A."/>
            <person name="Amselem J."/>
            <person name="Novero M."/>
            <person name="Xianan X."/>
            <person name="Sedzielewska Toro K."/>
            <person name="Morin E."/>
            <person name="Lipzen A."/>
            <person name="Grigoriev I.V."/>
            <person name="Henrissat B."/>
            <person name="Martin F.M."/>
            <person name="Bonfante P."/>
        </authorList>
    </citation>
    <scope>NUCLEOTIDE SEQUENCE [LARGE SCALE GENOMIC DNA]</scope>
    <source>
        <strain evidence="3 4">BEG34</strain>
    </source>
</reference>
<name>A0A8H4AGB4_GIGMA</name>
<organism evidence="3 4">
    <name type="scientific">Gigaspora margarita</name>
    <dbReference type="NCBI Taxonomy" id="4874"/>
    <lineage>
        <taxon>Eukaryota</taxon>
        <taxon>Fungi</taxon>
        <taxon>Fungi incertae sedis</taxon>
        <taxon>Mucoromycota</taxon>
        <taxon>Glomeromycotina</taxon>
        <taxon>Glomeromycetes</taxon>
        <taxon>Diversisporales</taxon>
        <taxon>Gigasporaceae</taxon>
        <taxon>Gigaspora</taxon>
    </lineage>
</organism>
<gene>
    <name evidence="3" type="ORF">F8M41_021703</name>
</gene>
<dbReference type="InterPro" id="IPR010684">
    <property type="entry name" value="RNA_pol_II_trans_fac_SIII_A"/>
</dbReference>
<feature type="compositionally biased region" description="Polar residues" evidence="2">
    <location>
        <begin position="220"/>
        <end position="248"/>
    </location>
</feature>
<dbReference type="Gene3D" id="6.10.250.3180">
    <property type="match status" value="1"/>
</dbReference>
<keyword evidence="4" id="KW-1185">Reference proteome</keyword>
<feature type="coiled-coil region" evidence="1">
    <location>
        <begin position="107"/>
        <end position="138"/>
    </location>
</feature>
<evidence type="ECO:0000256" key="1">
    <source>
        <dbReference type="SAM" id="Coils"/>
    </source>
</evidence>
<dbReference type="AlphaFoldDB" id="A0A8H4AGB4"/>
<sequence>MSSTSALSRSVTKKSSFPKLLELCYKKLISHKHLLYKVGKAPYYLLKPVLRHCTPDELRNLEEANPHLMDEDMELWRDHFVRDNSNPLKRIVDPDDEDWRQLYWRSKEEQASRLASALEKLRQSKKQHDRQKEEKKIKILPGLHDPSRKRNLTGWQKMTPLQKLRRNHEKNDYYRPVFKQESSTIRRGSDQIGLKNNLRHEPYPSVGAVASQRRVNTVIPNNNSYSSVNSRITNSAPSRRSYMDSNGRTGPIRSAHSSTIPENSRITKSTANSFVQSRKTVNTAPIAQTRKPSSNSSIYLNKASAPIPQNRRINDTAIRQTLSRSPTSVTKAAKTSSKLAASRTSIPVTKETKFKSGSTLGASRTSIPATTASTKVDAKKNTTKLSDKSHVIRTKSDVRQKLYSKTHYDIQNDKDDTIKSSKHLKSKRIA</sequence>
<comment type="caution">
    <text evidence="3">The sequence shown here is derived from an EMBL/GenBank/DDBJ whole genome shotgun (WGS) entry which is preliminary data.</text>
</comment>
<dbReference type="PANTHER" id="PTHR15141">
    <property type="entry name" value="TRANSCRIPTION ELONGATION FACTOR B POLYPEPTIDE 3"/>
    <property type="match status" value="1"/>
</dbReference>
<proteinExistence type="predicted"/>
<dbReference type="EMBL" id="WTPW01000645">
    <property type="protein sequence ID" value="KAF0492471.1"/>
    <property type="molecule type" value="Genomic_DNA"/>
</dbReference>
<dbReference type="Proteomes" id="UP000439903">
    <property type="component" value="Unassembled WGS sequence"/>
</dbReference>
<accession>A0A8H4AGB4</accession>
<evidence type="ECO:0000256" key="2">
    <source>
        <dbReference type="SAM" id="MobiDB-lite"/>
    </source>
</evidence>
<dbReference type="OrthoDB" id="21513at2759"/>
<protein>
    <submittedName>
        <fullName evidence="3">Elongin-a, f-box protein pof4</fullName>
    </submittedName>
</protein>
<dbReference type="Pfam" id="PF06881">
    <property type="entry name" value="Elongin_A"/>
    <property type="match status" value="1"/>
</dbReference>
<dbReference type="GO" id="GO:0070449">
    <property type="term" value="C:elongin complex"/>
    <property type="evidence" value="ECO:0007669"/>
    <property type="project" value="InterPro"/>
</dbReference>
<dbReference type="InterPro" id="IPR051870">
    <property type="entry name" value="Elongin-A_domain"/>
</dbReference>
<feature type="region of interest" description="Disordered" evidence="2">
    <location>
        <begin position="220"/>
        <end position="264"/>
    </location>
</feature>
<feature type="compositionally biased region" description="Polar residues" evidence="2">
    <location>
        <begin position="255"/>
        <end position="264"/>
    </location>
</feature>
<evidence type="ECO:0000313" key="3">
    <source>
        <dbReference type="EMBL" id="KAF0492471.1"/>
    </source>
</evidence>
<dbReference type="GO" id="GO:0006368">
    <property type="term" value="P:transcription elongation by RNA polymerase II"/>
    <property type="evidence" value="ECO:0007669"/>
    <property type="project" value="InterPro"/>
</dbReference>
<keyword evidence="1" id="KW-0175">Coiled coil</keyword>
<dbReference type="PANTHER" id="PTHR15141:SF76">
    <property type="entry name" value="TRANSCRIPTION ELONGATION FACTOR B POLYPEPTIDE 3"/>
    <property type="match status" value="1"/>
</dbReference>